<reference evidence="1 2" key="1">
    <citation type="submission" date="2012-01" db="EMBL/GenBank/DDBJ databases">
        <title>The Genome Sequence of Odoribacter laneus YIT 12061.</title>
        <authorList>
            <consortium name="The Broad Institute Genome Sequencing Platform"/>
            <person name="Earl A."/>
            <person name="Ward D."/>
            <person name="Feldgarden M."/>
            <person name="Gevers D."/>
            <person name="Morotomi M."/>
            <person name="Young S.K."/>
            <person name="Zeng Q."/>
            <person name="Gargeya S."/>
            <person name="Fitzgerald M."/>
            <person name="Haas B."/>
            <person name="Abouelleil A."/>
            <person name="Alvarado L."/>
            <person name="Arachchi H.M."/>
            <person name="Berlin A."/>
            <person name="Chapman S.B."/>
            <person name="Gearin G."/>
            <person name="Goldberg J."/>
            <person name="Griggs A."/>
            <person name="Gujja S."/>
            <person name="Hansen M."/>
            <person name="Heiman D."/>
            <person name="Howarth C."/>
            <person name="Larimer J."/>
            <person name="Lui A."/>
            <person name="MacDonald P.J.P."/>
            <person name="McCowen C."/>
            <person name="Montmayeur A."/>
            <person name="Murphy C."/>
            <person name="Neiman D."/>
            <person name="Pearson M."/>
            <person name="Priest M."/>
            <person name="Roberts A."/>
            <person name="Saif S."/>
            <person name="Shea T."/>
            <person name="Sisk P."/>
            <person name="Stolte C."/>
            <person name="Sykes S."/>
            <person name="Wortman J."/>
            <person name="Nusbaum C."/>
            <person name="Birren B."/>
        </authorList>
    </citation>
    <scope>NUCLEOTIDE SEQUENCE [LARGE SCALE GENOMIC DNA]</scope>
    <source>
        <strain evidence="1 2">YIT 12061</strain>
    </source>
</reference>
<name>H1DFJ2_9BACT</name>
<proteinExistence type="predicted"/>
<protein>
    <submittedName>
        <fullName evidence="1">Uncharacterized protein</fullName>
    </submittedName>
</protein>
<organism evidence="1 2">
    <name type="scientific">Odoribacter laneus YIT 12061</name>
    <dbReference type="NCBI Taxonomy" id="742817"/>
    <lineage>
        <taxon>Bacteria</taxon>
        <taxon>Pseudomonadati</taxon>
        <taxon>Bacteroidota</taxon>
        <taxon>Bacteroidia</taxon>
        <taxon>Bacteroidales</taxon>
        <taxon>Odoribacteraceae</taxon>
        <taxon>Odoribacter</taxon>
    </lineage>
</organism>
<keyword evidence="2" id="KW-1185">Reference proteome</keyword>
<accession>H1DFJ2</accession>
<gene>
    <name evidence="1" type="ORF">HMPREF9449_01028</name>
</gene>
<dbReference type="STRING" id="742817.HMPREF9449_01028"/>
<dbReference type="Proteomes" id="UP000004892">
    <property type="component" value="Unassembled WGS sequence"/>
</dbReference>
<evidence type="ECO:0000313" key="2">
    <source>
        <dbReference type="Proteomes" id="UP000004892"/>
    </source>
</evidence>
<dbReference type="AlphaFoldDB" id="H1DFJ2"/>
<sequence length="341" mass="38814">MNLYCKIFTGILGCCIGVKTNYGIPPEKTDLSSLYTFSWMDCSSSLSGQQVSADTNALPDWVFASQKDYSVGISDPISDREKAREQAIVRAICSWGLASGEKTSSVLQESMENNTNIMQGSWRLIIKSFDYKLLREFEYKTGEICVAIQVQKTEDGNKRMLVENYWSQKISENTEKIEEHLNIAVSGFKKLEVIQFKLESEGGKTTMHSSIDGQKVVFTPPFSYPEMPLSSERTIDLENIAFTPEVRYNISRLSDYPLSFSWLKTALIEAPIEPMNSQTESNQQFDREGNEISVTSHHQADFHIPYIITAACIKDNQLIIKWEINEELNEELKKQAENLYQ</sequence>
<dbReference type="EMBL" id="ADMC01000016">
    <property type="protein sequence ID" value="EHP48883.1"/>
    <property type="molecule type" value="Genomic_DNA"/>
</dbReference>
<comment type="caution">
    <text evidence="1">The sequence shown here is derived from an EMBL/GenBank/DDBJ whole genome shotgun (WGS) entry which is preliminary data.</text>
</comment>
<dbReference type="PATRIC" id="fig|742817.3.peg.1090"/>
<evidence type="ECO:0000313" key="1">
    <source>
        <dbReference type="EMBL" id="EHP48883.1"/>
    </source>
</evidence>
<dbReference type="HOGENOM" id="CLU_813377_0_0_10"/>